<dbReference type="AlphaFoldDB" id="A0A1J4JMY0"/>
<dbReference type="PANTHER" id="PTHR14919:SF0">
    <property type="entry name" value="SPERM FLAGELLAR PROTEIN 2"/>
    <property type="match status" value="1"/>
</dbReference>
<reference evidence="2" key="1">
    <citation type="submission" date="2016-10" db="EMBL/GenBank/DDBJ databases">
        <authorList>
            <person name="Benchimol M."/>
            <person name="Almeida L.G."/>
            <person name="Vasconcelos A.T."/>
            <person name="Perreira-Neves A."/>
            <person name="Rosa I.A."/>
            <person name="Tasca T."/>
            <person name="Bogo M.R."/>
            <person name="de Souza W."/>
        </authorList>
    </citation>
    <scope>NUCLEOTIDE SEQUENCE [LARGE SCALE GENOMIC DNA]</scope>
    <source>
        <strain evidence="2">K</strain>
    </source>
</reference>
<organism evidence="2 3">
    <name type="scientific">Tritrichomonas foetus</name>
    <dbReference type="NCBI Taxonomy" id="1144522"/>
    <lineage>
        <taxon>Eukaryota</taxon>
        <taxon>Metamonada</taxon>
        <taxon>Parabasalia</taxon>
        <taxon>Tritrichomonadida</taxon>
        <taxon>Tritrichomonadidae</taxon>
        <taxon>Tritrichomonas</taxon>
    </lineage>
</organism>
<gene>
    <name evidence="2" type="ORF">TRFO_32844</name>
</gene>
<dbReference type="RefSeq" id="XP_068353615.1">
    <property type="nucleotide sequence ID" value="XM_068508721.1"/>
</dbReference>
<sequence length="1037" mass="120675">MPPRGATKKATRRATKTTRPQRGRGKSMRGGRKSKIENQQPEEKPPEAEEKPKKESWLDNLPPVIKPDEELHQKLSKERRERRAAKVHQYCSLEIQGMLEFAFRSMKIERDFINSNNEYQNIIDSQKIIIKEKEKDKKKGKNMKKGKEDTSNNNEVTKERKLRQLHSDFRNGLLTPQPESPVKEVVRNECSVKVEPIFSLEVQNYLRFSSDSMWKDLSTFFNCDLNEKYIHDPDTKFNEFLEYLQQKMALFQNPYHPFDKIYFPFIICITGPQGTGRTTICQLLQKVYNVTIIEVLPPTPSDNLIRKKKNQTIEPEVEPLPEYPLLDIIQIKAMDDNSTANMIAQNIHDQKIKGTIIVGWPNSKTQLAQLEKEINKQNTLSKTASRLSIDSLQSGPKSKTPIPNIQGIIITLNPNSSREKLLDPVTGNVYQEDFYLPGFLDFYDELPTNFLKKKEEIQNRLIIHTVPEFPPVTNKVVARFNTFESMTRKTYSTLVIPKCDTIDQLCKYLDMFIDTIFKKANMELSPSNPLFALAHPKYLVKPGLCYNAMLSWRDCLDEFGPIIADQSNLVSILGNRLDQMLVAAIDRFTLYTCHGDSREEKCKRFMNCKDQIDFSDFFKDIWNLSLKSRDDNLSHTKEIVEKSGFLELVVELRKTPKLIFIALIRRLYYTSWFYKTFYYLFKEPKPKNKSMSENLSISMQQEEEEEQYFCSFLDEFCIDRIFPPKISILSSRQIQLVKNMSTVCLFNPANPTQQTSHKANIYQSQENFAESNSNHENKQQSNVIITKSQFVNDLLAGKVADDFIFFDQNRVVNDFNVPPFSVIDCPFSDTLKFADKFFNHLLQNIDNQKLFANIKSSLLLFKNFSIVVKKKETVLVDSIDQLNHDISEIAYQKCSQEMESFSKKFRTLREGKTLDSDLFEYNFSRVRNEILHLARYSIKHQYPIIAQNIVSFSTVLKIAQILKSKEMTYCNVHTFLQVLETLDIDEEESNALELSLRIFVCSECFSIQKLLLCFIKYPEEEEIIKQIFPDMENLKLG</sequence>
<feature type="region of interest" description="Disordered" evidence="1">
    <location>
        <begin position="1"/>
        <end position="77"/>
    </location>
</feature>
<feature type="compositionally biased region" description="Basic residues" evidence="1">
    <location>
        <begin position="1"/>
        <end position="33"/>
    </location>
</feature>
<feature type="compositionally biased region" description="Basic and acidic residues" evidence="1">
    <location>
        <begin position="41"/>
        <end position="57"/>
    </location>
</feature>
<evidence type="ECO:0000256" key="1">
    <source>
        <dbReference type="SAM" id="MobiDB-lite"/>
    </source>
</evidence>
<evidence type="ECO:0000313" key="3">
    <source>
        <dbReference type="Proteomes" id="UP000179807"/>
    </source>
</evidence>
<comment type="caution">
    <text evidence="2">The sequence shown here is derived from an EMBL/GenBank/DDBJ whole genome shotgun (WGS) entry which is preliminary data.</text>
</comment>
<evidence type="ECO:0000313" key="2">
    <source>
        <dbReference type="EMBL" id="OHT00479.1"/>
    </source>
</evidence>
<dbReference type="InterPro" id="IPR052634">
    <property type="entry name" value="Sperm_flagellar-bone_growth"/>
</dbReference>
<dbReference type="SUPFAM" id="SSF52540">
    <property type="entry name" value="P-loop containing nucleoside triphosphate hydrolases"/>
    <property type="match status" value="1"/>
</dbReference>
<dbReference type="PANTHER" id="PTHR14919">
    <property type="entry name" value="KPL2-RELATED"/>
    <property type="match status" value="1"/>
</dbReference>
<protein>
    <submittedName>
        <fullName evidence="2">Uncharacterized protein</fullName>
    </submittedName>
</protein>
<feature type="compositionally biased region" description="Basic and acidic residues" evidence="1">
    <location>
        <begin position="66"/>
        <end position="77"/>
    </location>
</feature>
<dbReference type="InterPro" id="IPR027417">
    <property type="entry name" value="P-loop_NTPase"/>
</dbReference>
<dbReference type="GeneID" id="94843425"/>
<dbReference type="Proteomes" id="UP000179807">
    <property type="component" value="Unassembled WGS sequence"/>
</dbReference>
<dbReference type="VEuPathDB" id="TrichDB:TRFO_32844"/>
<proteinExistence type="predicted"/>
<accession>A0A1J4JMY0</accession>
<dbReference type="OrthoDB" id="439792at2759"/>
<name>A0A1J4JMY0_9EUKA</name>
<feature type="region of interest" description="Disordered" evidence="1">
    <location>
        <begin position="134"/>
        <end position="154"/>
    </location>
</feature>
<dbReference type="Gene3D" id="3.40.50.300">
    <property type="entry name" value="P-loop containing nucleotide triphosphate hydrolases"/>
    <property type="match status" value="1"/>
</dbReference>
<dbReference type="EMBL" id="MLAK01000953">
    <property type="protein sequence ID" value="OHT00479.1"/>
    <property type="molecule type" value="Genomic_DNA"/>
</dbReference>
<keyword evidence="3" id="KW-1185">Reference proteome</keyword>